<dbReference type="EMBL" id="LGST01000032">
    <property type="protein sequence ID" value="KND98443.1"/>
    <property type="molecule type" value="Genomic_DNA"/>
</dbReference>
<proteinExistence type="predicted"/>
<name>A0A0L0NWQ4_CANAR</name>
<evidence type="ECO:0000256" key="1">
    <source>
        <dbReference type="SAM" id="MobiDB-lite"/>
    </source>
</evidence>
<comment type="caution">
    <text evidence="2">The sequence shown here is derived from an EMBL/GenBank/DDBJ whole genome shotgun (WGS) entry which is preliminary data.</text>
</comment>
<feature type="compositionally biased region" description="Basic residues" evidence="1">
    <location>
        <begin position="38"/>
        <end position="48"/>
    </location>
</feature>
<sequence length="55" mass="6449">MRRFAHYVDEAIPLGGTKCVCRDAASNLHPKELEQHTHTHKKKKKKRRDKEVLVI</sequence>
<dbReference type="Proteomes" id="UP000037122">
    <property type="component" value="Unassembled WGS sequence"/>
</dbReference>
<gene>
    <name evidence="2" type="ORF">QG37_04797</name>
</gene>
<reference evidence="3" key="1">
    <citation type="journal article" date="2015" name="BMC Genomics">
        <title>Draft genome of a commonly misdiagnosed multidrug resistant pathogen Candida auris.</title>
        <authorList>
            <person name="Chatterjee S."/>
            <person name="Alampalli S.V."/>
            <person name="Nageshan R.K."/>
            <person name="Chettiar S.T."/>
            <person name="Joshi S."/>
            <person name="Tatu U.S."/>
        </authorList>
    </citation>
    <scope>NUCLEOTIDE SEQUENCE [LARGE SCALE GENOMIC DNA]</scope>
    <source>
        <strain evidence="3">6684</strain>
    </source>
</reference>
<protein>
    <submittedName>
        <fullName evidence="2">Uncharacterized protein</fullName>
    </submittedName>
</protein>
<evidence type="ECO:0000313" key="3">
    <source>
        <dbReference type="Proteomes" id="UP000037122"/>
    </source>
</evidence>
<organism evidence="2 3">
    <name type="scientific">Candidozyma auris</name>
    <name type="common">Yeast</name>
    <name type="synonym">Candida auris</name>
    <dbReference type="NCBI Taxonomy" id="498019"/>
    <lineage>
        <taxon>Eukaryota</taxon>
        <taxon>Fungi</taxon>
        <taxon>Dikarya</taxon>
        <taxon>Ascomycota</taxon>
        <taxon>Saccharomycotina</taxon>
        <taxon>Pichiomycetes</taxon>
        <taxon>Metschnikowiaceae</taxon>
        <taxon>Candidozyma</taxon>
    </lineage>
</organism>
<accession>A0A0L0NWQ4</accession>
<dbReference type="AlphaFoldDB" id="A0A0L0NWQ4"/>
<evidence type="ECO:0000313" key="2">
    <source>
        <dbReference type="EMBL" id="KND98443.1"/>
    </source>
</evidence>
<feature type="region of interest" description="Disordered" evidence="1">
    <location>
        <begin position="31"/>
        <end position="55"/>
    </location>
</feature>
<dbReference type="VEuPathDB" id="FungiDB:QG37_04797"/>